<accession>A0A7J7H8J1</accession>
<sequence length="105" mass="11781">MNGTNREEEEEVTIFFKVAAGIDGIELGDGGIDGGRRNLKRLAFDDVRSARSNAEEVRVRNNSESFVVVENTALVVPFGIGGIDHGTKLWRKREGRFEYARVLLW</sequence>
<proteinExistence type="predicted"/>
<reference evidence="2" key="1">
    <citation type="journal article" date="2020" name="Nat. Commun.">
        <title>Genome assembly of wild tea tree DASZ reveals pedigree and selection history of tea varieties.</title>
        <authorList>
            <person name="Zhang W."/>
            <person name="Zhang Y."/>
            <person name="Qiu H."/>
            <person name="Guo Y."/>
            <person name="Wan H."/>
            <person name="Zhang X."/>
            <person name="Scossa F."/>
            <person name="Alseekh S."/>
            <person name="Zhang Q."/>
            <person name="Wang P."/>
            <person name="Xu L."/>
            <person name="Schmidt M.H."/>
            <person name="Jia X."/>
            <person name="Li D."/>
            <person name="Zhu A."/>
            <person name="Guo F."/>
            <person name="Chen W."/>
            <person name="Ni D."/>
            <person name="Usadel B."/>
            <person name="Fernie A.R."/>
            <person name="Wen W."/>
        </authorList>
    </citation>
    <scope>NUCLEOTIDE SEQUENCE [LARGE SCALE GENOMIC DNA]</scope>
    <source>
        <strain evidence="2">cv. G240</strain>
    </source>
</reference>
<reference evidence="1 2" key="2">
    <citation type="submission" date="2020-07" db="EMBL/GenBank/DDBJ databases">
        <title>Genome assembly of wild tea tree DASZ reveals pedigree and selection history of tea varieties.</title>
        <authorList>
            <person name="Zhang W."/>
        </authorList>
    </citation>
    <scope>NUCLEOTIDE SEQUENCE [LARGE SCALE GENOMIC DNA]</scope>
    <source>
        <strain evidence="2">cv. G240</strain>
        <tissue evidence="1">Leaf</tissue>
    </source>
</reference>
<dbReference type="EMBL" id="JACBKZ010000006">
    <property type="protein sequence ID" value="KAF5948877.1"/>
    <property type="molecule type" value="Genomic_DNA"/>
</dbReference>
<keyword evidence="2" id="KW-1185">Reference proteome</keyword>
<organism evidence="1 2">
    <name type="scientific">Camellia sinensis</name>
    <name type="common">Tea plant</name>
    <name type="synonym">Thea sinensis</name>
    <dbReference type="NCBI Taxonomy" id="4442"/>
    <lineage>
        <taxon>Eukaryota</taxon>
        <taxon>Viridiplantae</taxon>
        <taxon>Streptophyta</taxon>
        <taxon>Embryophyta</taxon>
        <taxon>Tracheophyta</taxon>
        <taxon>Spermatophyta</taxon>
        <taxon>Magnoliopsida</taxon>
        <taxon>eudicotyledons</taxon>
        <taxon>Gunneridae</taxon>
        <taxon>Pentapetalae</taxon>
        <taxon>asterids</taxon>
        <taxon>Ericales</taxon>
        <taxon>Theaceae</taxon>
        <taxon>Camellia</taxon>
    </lineage>
</organism>
<dbReference type="Proteomes" id="UP000593564">
    <property type="component" value="Unassembled WGS sequence"/>
</dbReference>
<dbReference type="AlphaFoldDB" id="A0A7J7H8J1"/>
<name>A0A7J7H8J1_CAMSI</name>
<evidence type="ECO:0000313" key="2">
    <source>
        <dbReference type="Proteomes" id="UP000593564"/>
    </source>
</evidence>
<comment type="caution">
    <text evidence="1">The sequence shown here is derived from an EMBL/GenBank/DDBJ whole genome shotgun (WGS) entry which is preliminary data.</text>
</comment>
<evidence type="ECO:0000313" key="1">
    <source>
        <dbReference type="EMBL" id="KAF5948877.1"/>
    </source>
</evidence>
<protein>
    <submittedName>
        <fullName evidence="1">Uncharacterized protein</fullName>
    </submittedName>
</protein>
<gene>
    <name evidence="1" type="ORF">HYC85_014834</name>
</gene>